<dbReference type="GO" id="GO:1990281">
    <property type="term" value="C:efflux pump complex"/>
    <property type="evidence" value="ECO:0007669"/>
    <property type="project" value="TreeGrafter"/>
</dbReference>
<dbReference type="STRING" id="454194.PYK22_00356"/>
<dbReference type="Gene3D" id="1.10.287.470">
    <property type="entry name" value="Helix hairpin bin"/>
    <property type="match status" value="1"/>
</dbReference>
<name>A0A0B6WT07_9BACT</name>
<evidence type="ECO:0000256" key="1">
    <source>
        <dbReference type="SAM" id="Coils"/>
    </source>
</evidence>
<reference evidence="2 3" key="2">
    <citation type="submission" date="2015-01" db="EMBL/GenBank/DDBJ databases">
        <title>Complete genome sequence of Pyrinomonas methylaliphatogenes type strain K22T.</title>
        <authorList>
            <person name="Lee K.C.Y."/>
            <person name="Power J.F."/>
            <person name="Dunfield P.F."/>
            <person name="Morgan X.C."/>
            <person name="Huttenhower C."/>
            <person name="Stott M.B."/>
        </authorList>
    </citation>
    <scope>NUCLEOTIDE SEQUENCE [LARGE SCALE GENOMIC DNA]</scope>
    <source>
        <strain evidence="2 3">K22</strain>
    </source>
</reference>
<dbReference type="Gene3D" id="2.40.50.100">
    <property type="match status" value="1"/>
</dbReference>
<sequence length="230" mass="24412">MARGRNSEPIRESGEGLRLKGLLVIDRSTLKALALSCLLFPFCGCHAGRESVTGPGRLVVVNAPATGEVKRVLVGEGVSVEVGAPIIEIAVQREEDSAPQDHRAEAAARLRAAQSEVEAARAEVVKHEAEVQRLAPLVASGQATQAQLDAERALYEQAQRRLQHAQEAQQSTMTDLVIAQREAVQPSPAYREDIVVARAPVSGTLRVVGVKAGQRVIAGQPLATISSDAP</sequence>
<keyword evidence="1" id="KW-0175">Coiled coil</keyword>
<dbReference type="PANTHER" id="PTHR30469">
    <property type="entry name" value="MULTIDRUG RESISTANCE PROTEIN MDTA"/>
    <property type="match status" value="1"/>
</dbReference>
<gene>
    <name evidence="2" type="ORF">PYK22_00356</name>
</gene>
<dbReference type="GO" id="GO:0015562">
    <property type="term" value="F:efflux transmembrane transporter activity"/>
    <property type="evidence" value="ECO:0007669"/>
    <property type="project" value="TreeGrafter"/>
</dbReference>
<keyword evidence="3" id="KW-1185">Reference proteome</keyword>
<dbReference type="RefSeq" id="WP_041973802.1">
    <property type="nucleotide sequence ID" value="NZ_CBXV010000002.1"/>
</dbReference>
<dbReference type="EMBL" id="CBXV010000002">
    <property type="protein sequence ID" value="CDM64363.1"/>
    <property type="molecule type" value="Genomic_DNA"/>
</dbReference>
<evidence type="ECO:0000313" key="2">
    <source>
        <dbReference type="EMBL" id="CDM64363.1"/>
    </source>
</evidence>
<dbReference type="InterPro" id="IPR011053">
    <property type="entry name" value="Single_hybrid_motif"/>
</dbReference>
<dbReference type="SUPFAM" id="SSF51230">
    <property type="entry name" value="Single hybrid motif"/>
    <property type="match status" value="1"/>
</dbReference>
<proteinExistence type="predicted"/>
<reference evidence="2 3" key="1">
    <citation type="submission" date="2013-12" db="EMBL/GenBank/DDBJ databases">
        <authorList>
            <person name="Stott M."/>
        </authorList>
    </citation>
    <scope>NUCLEOTIDE SEQUENCE [LARGE SCALE GENOMIC DNA]</scope>
    <source>
        <strain evidence="2 3">K22</strain>
    </source>
</reference>
<feature type="coiled-coil region" evidence="1">
    <location>
        <begin position="103"/>
        <end position="175"/>
    </location>
</feature>
<dbReference type="Proteomes" id="UP000031518">
    <property type="component" value="Unassembled WGS sequence"/>
</dbReference>
<protein>
    <submittedName>
        <fullName evidence="2">Uncharacterized protein</fullName>
    </submittedName>
</protein>
<accession>A0A0B6WT07</accession>
<evidence type="ECO:0000313" key="3">
    <source>
        <dbReference type="Proteomes" id="UP000031518"/>
    </source>
</evidence>
<organism evidence="2 3">
    <name type="scientific">Pyrinomonas methylaliphatogenes</name>
    <dbReference type="NCBI Taxonomy" id="454194"/>
    <lineage>
        <taxon>Bacteria</taxon>
        <taxon>Pseudomonadati</taxon>
        <taxon>Acidobacteriota</taxon>
        <taxon>Blastocatellia</taxon>
        <taxon>Blastocatellales</taxon>
        <taxon>Pyrinomonadaceae</taxon>
        <taxon>Pyrinomonas</taxon>
    </lineage>
</organism>
<dbReference type="AlphaFoldDB" id="A0A0B6WT07"/>